<reference evidence="3" key="1">
    <citation type="submission" date="2022-10" db="EMBL/GenBank/DDBJ databases">
        <title>Completed Genome Sequence of two octocoral isolated bacterium, Endozoicomonas euniceicola EF212T and Endozoicomonas gorgoniicola PS125T.</title>
        <authorList>
            <person name="Chiou Y.-J."/>
            <person name="Chen Y.-H."/>
        </authorList>
    </citation>
    <scope>NUCLEOTIDE SEQUENCE</scope>
    <source>
        <strain evidence="3">EF212</strain>
    </source>
</reference>
<dbReference type="InterPro" id="IPR006869">
    <property type="entry name" value="DUF547"/>
</dbReference>
<dbReference type="RefSeq" id="WP_262599559.1">
    <property type="nucleotide sequence ID" value="NZ_CP103300.1"/>
</dbReference>
<name>A0ABY6GYK7_9GAMM</name>
<dbReference type="Proteomes" id="UP001163255">
    <property type="component" value="Chromosome"/>
</dbReference>
<feature type="chain" id="PRO_5046329650" evidence="1">
    <location>
        <begin position="22"/>
        <end position="269"/>
    </location>
</feature>
<feature type="signal peptide" evidence="1">
    <location>
        <begin position="1"/>
        <end position="21"/>
    </location>
</feature>
<keyword evidence="1" id="KW-0732">Signal</keyword>
<proteinExistence type="predicted"/>
<sequence>MKTITSLMICLGLLLSQSSFAAPASKYWGIWDKSDESSLKTIDHSAWSDLLSRYLKTYPDGTLFAYSRVSRKDRAKLQAYLASLTRVEPRRYNRKVQLAYWINLYNALTVELILKNYPVKSITKIGPWYKFGPWDEKLTEVAGKSLTLNDIEHRILRPIWRDKRIHYVVNCASKGCPDLADKAYTGATVEAMMSQAAQRFIQQEKGVDFIDGKLTLSRIYEWYAADFGSRKALMRHITENSQMAMAARIDKYKGEVIYQYRWVLNDSRQ</sequence>
<dbReference type="Pfam" id="PF04784">
    <property type="entry name" value="DUF547"/>
    <property type="match status" value="1"/>
</dbReference>
<protein>
    <submittedName>
        <fullName evidence="3">DUF547 domain-containing protein</fullName>
    </submittedName>
</protein>
<accession>A0ABY6GYK7</accession>
<evidence type="ECO:0000259" key="2">
    <source>
        <dbReference type="Pfam" id="PF04784"/>
    </source>
</evidence>
<dbReference type="EMBL" id="CP103300">
    <property type="protein sequence ID" value="UYM17101.1"/>
    <property type="molecule type" value="Genomic_DNA"/>
</dbReference>
<feature type="domain" description="DUF547" evidence="2">
    <location>
        <begin position="90"/>
        <end position="201"/>
    </location>
</feature>
<evidence type="ECO:0000313" key="4">
    <source>
        <dbReference type="Proteomes" id="UP001163255"/>
    </source>
</evidence>
<evidence type="ECO:0000256" key="1">
    <source>
        <dbReference type="SAM" id="SignalP"/>
    </source>
</evidence>
<gene>
    <name evidence="3" type="ORF">NX720_04030</name>
</gene>
<dbReference type="PANTHER" id="PTHR46361:SF3">
    <property type="entry name" value="ELECTRON CARRIER_ PROTEIN DISULFIDE OXIDOREDUCTASE"/>
    <property type="match status" value="1"/>
</dbReference>
<dbReference type="PANTHER" id="PTHR46361">
    <property type="entry name" value="ELECTRON CARRIER/ PROTEIN DISULFIDE OXIDOREDUCTASE"/>
    <property type="match status" value="1"/>
</dbReference>
<organism evidence="3 4">
    <name type="scientific">Endozoicomonas euniceicola</name>
    <dbReference type="NCBI Taxonomy" id="1234143"/>
    <lineage>
        <taxon>Bacteria</taxon>
        <taxon>Pseudomonadati</taxon>
        <taxon>Pseudomonadota</taxon>
        <taxon>Gammaproteobacteria</taxon>
        <taxon>Oceanospirillales</taxon>
        <taxon>Endozoicomonadaceae</taxon>
        <taxon>Endozoicomonas</taxon>
    </lineage>
</organism>
<keyword evidence="4" id="KW-1185">Reference proteome</keyword>
<evidence type="ECO:0000313" key="3">
    <source>
        <dbReference type="EMBL" id="UYM17101.1"/>
    </source>
</evidence>